<dbReference type="InterPro" id="IPR027039">
    <property type="entry name" value="Crtac1"/>
</dbReference>
<gene>
    <name evidence="3" type="ORF">ACFSR2_07920</name>
</gene>
<organism evidence="3 4">
    <name type="scientific">Emticicia soli</name>
    <dbReference type="NCBI Taxonomy" id="2027878"/>
    <lineage>
        <taxon>Bacteria</taxon>
        <taxon>Pseudomonadati</taxon>
        <taxon>Bacteroidota</taxon>
        <taxon>Cytophagia</taxon>
        <taxon>Cytophagales</taxon>
        <taxon>Leadbetterellaceae</taxon>
        <taxon>Emticicia</taxon>
    </lineage>
</organism>
<dbReference type="InterPro" id="IPR013517">
    <property type="entry name" value="FG-GAP"/>
</dbReference>
<evidence type="ECO:0000313" key="4">
    <source>
        <dbReference type="Proteomes" id="UP001597510"/>
    </source>
</evidence>
<dbReference type="Gene3D" id="2.130.10.130">
    <property type="entry name" value="Integrin alpha, N-terminal"/>
    <property type="match status" value="3"/>
</dbReference>
<feature type="domain" description="ASPIC/UnbV" evidence="2">
    <location>
        <begin position="545"/>
        <end position="612"/>
    </location>
</feature>
<dbReference type="PANTHER" id="PTHR16026:SF0">
    <property type="entry name" value="CARTILAGE ACIDIC PROTEIN 1"/>
    <property type="match status" value="1"/>
</dbReference>
<dbReference type="RefSeq" id="WP_340235194.1">
    <property type="nucleotide sequence ID" value="NZ_JBBEWC010000003.1"/>
</dbReference>
<keyword evidence="4" id="KW-1185">Reference proteome</keyword>
<dbReference type="InterPro" id="IPR011519">
    <property type="entry name" value="UnbV_ASPIC"/>
</dbReference>
<proteinExistence type="predicted"/>
<protein>
    <submittedName>
        <fullName evidence="3">FG-GAP-like repeat-containing protein</fullName>
    </submittedName>
</protein>
<accession>A0ABW5J6S4</accession>
<evidence type="ECO:0000313" key="3">
    <source>
        <dbReference type="EMBL" id="MFD2520804.1"/>
    </source>
</evidence>
<evidence type="ECO:0000256" key="1">
    <source>
        <dbReference type="ARBA" id="ARBA00022729"/>
    </source>
</evidence>
<name>A0ABW5J6S4_9BACT</name>
<dbReference type="Proteomes" id="UP001597510">
    <property type="component" value="Unassembled WGS sequence"/>
</dbReference>
<dbReference type="PROSITE" id="PS51257">
    <property type="entry name" value="PROKAR_LIPOPROTEIN"/>
    <property type="match status" value="1"/>
</dbReference>
<comment type="caution">
    <text evidence="3">The sequence shown here is derived from an EMBL/GenBank/DDBJ whole genome shotgun (WGS) entry which is preliminary data.</text>
</comment>
<reference evidence="4" key="1">
    <citation type="journal article" date="2019" name="Int. J. Syst. Evol. Microbiol.">
        <title>The Global Catalogue of Microorganisms (GCM) 10K type strain sequencing project: providing services to taxonomists for standard genome sequencing and annotation.</title>
        <authorList>
            <consortium name="The Broad Institute Genomics Platform"/>
            <consortium name="The Broad Institute Genome Sequencing Center for Infectious Disease"/>
            <person name="Wu L."/>
            <person name="Ma J."/>
        </authorList>
    </citation>
    <scope>NUCLEOTIDE SEQUENCE [LARGE SCALE GENOMIC DNA]</scope>
    <source>
        <strain evidence="4">KCTC 52344</strain>
    </source>
</reference>
<dbReference type="PANTHER" id="PTHR16026">
    <property type="entry name" value="CARTILAGE ACIDIC PROTEIN 1"/>
    <property type="match status" value="1"/>
</dbReference>
<dbReference type="SUPFAM" id="SSF69318">
    <property type="entry name" value="Integrin alpha N-terminal domain"/>
    <property type="match status" value="3"/>
</dbReference>
<dbReference type="EMBL" id="JBHULC010000008">
    <property type="protein sequence ID" value="MFD2520804.1"/>
    <property type="molecule type" value="Genomic_DNA"/>
</dbReference>
<dbReference type="InterPro" id="IPR028994">
    <property type="entry name" value="Integrin_alpha_N"/>
</dbReference>
<keyword evidence="1" id="KW-0732">Signal</keyword>
<evidence type="ECO:0000259" key="2">
    <source>
        <dbReference type="Pfam" id="PF07593"/>
    </source>
</evidence>
<dbReference type="Pfam" id="PF13517">
    <property type="entry name" value="FG-GAP_3"/>
    <property type="match status" value="4"/>
</dbReference>
<dbReference type="Pfam" id="PF07593">
    <property type="entry name" value="UnbV_ASPIC"/>
    <property type="match status" value="1"/>
</dbReference>
<sequence length="1201" mass="134668">MRPNFIYFYFRKVALLITIPVLFSCSKKSETVFTKLPSNETGIQFSNRITENDTMNIVAFEYIYNGGGVAIGDFNNDNKVDVYFTGNQVPNRLYLNQGTDENNELKFVDVTKQANVDGEGRWCNGVSVVDINNDNLLDIYVSASVKKAAGLRANMLYINQGVGRDGIPSFKEMAADYGIADTTHTTNSVFFDYDNDGDLDLYVLVNQMEDINIPNMYREALKDGTSKRTHRLYRNDWDDTKKHAYFTNVSKEEGILVEGFGLGVNITDINQDGWKDIYVTNDFLTNDLMYINQHKDGKHIGFVEQARDYFKHTSYSAMGNEVSDINNDGLVDIIALDMMPFSNKRKKMMTMANNYQAFQNNDRYNYTYQYARNTLQVNQGKNPLTGQPVFSEIGLLAGVAQTDWSWTPMVVDFDNDGMRDIIITNGFPKDITDLDFMAYRHEVHNLASPTYLLDYIPSVKIKNFAFHNKGNFKFEDVTEKWGMAEPSFSNGAAYADLDNDGDLDYIVNNINDSASVYRNNSIQLKPQESNYLRIKFKGNLPNIMGLGAWVEINYSNGQKQVYEHTPYRGYLSSVEPVAHFGLGKIQQIDQLKVVWQSGKTQVIKNIKANQILSLKESDATLQPAAGQTPAPTLFADISTQLQVPYVHQEDDYIDFNIQKLLPHKMSQFGPALAVGDVNGDGWEDMFVGGAKNRKGKFLIQNKEGKFSVQDLLSGEDGFSKISEDMGVLLFDADADRDLDLYIVSGSAEFNAGSPAFQDKLYINDGKEHFQLSEQALPAFLKSGSCVKAADFDHDGDLDLFIGGRVEPNAYPKPVSSYILRNDTANGQVKFTDVSTQVAPQLQNIGLVCDALWSDYDNDGWQDLVLVGEWMPVTILKNNKGKLEQVKENGTLKAKVGWWTSITAGDFDNDGDIDYIAGNLGLNTLLQANDTQPVSIYAKDFNNDGFFDAIPTVYFPNQEGVLQEFPYNTRDDLAKQFIQTRQRFQNYDKFSDATIDKILKPEEMKDALILRANWMKSSYIENKGNGLFAISELPIEAQFAPLYGMIADDYDQDGNLDVLIAGNDFGTELLIGKHDAHNGLLLKGDGKGNFTPILASQSGYYVSGDAKSLVRLQDAKGGSILVTSQNRGDLRFFSYNKPVKNISLLPDETTAILRWKGGKSRREELNYGSSFLSQSSRSLVLPAYIENVELINASGKKRIIKP</sequence>